<dbReference type="EMBL" id="JBHUHQ010000019">
    <property type="protein sequence ID" value="MFD2045476.1"/>
    <property type="molecule type" value="Genomic_DNA"/>
</dbReference>
<keyword evidence="3" id="KW-1185">Reference proteome</keyword>
<dbReference type="SUPFAM" id="SSF55729">
    <property type="entry name" value="Acyl-CoA N-acyltransferases (Nat)"/>
    <property type="match status" value="1"/>
</dbReference>
<dbReference type="InterPro" id="IPR016181">
    <property type="entry name" value="Acyl_CoA_acyltransferase"/>
</dbReference>
<gene>
    <name evidence="2" type="ORF">ACFSJF_14450</name>
</gene>
<feature type="domain" description="N-acetyltransferase" evidence="1">
    <location>
        <begin position="3"/>
        <end position="144"/>
    </location>
</feature>
<reference evidence="3" key="1">
    <citation type="journal article" date="2019" name="Int. J. Syst. Evol. Microbiol.">
        <title>The Global Catalogue of Microorganisms (GCM) 10K type strain sequencing project: providing services to taxonomists for standard genome sequencing and annotation.</title>
        <authorList>
            <consortium name="The Broad Institute Genomics Platform"/>
            <consortium name="The Broad Institute Genome Sequencing Center for Infectious Disease"/>
            <person name="Wu L."/>
            <person name="Ma J."/>
        </authorList>
    </citation>
    <scope>NUCLEOTIDE SEQUENCE [LARGE SCALE GENOMIC DNA]</scope>
    <source>
        <strain evidence="3">R28</strain>
    </source>
</reference>
<dbReference type="RefSeq" id="WP_377558116.1">
    <property type="nucleotide sequence ID" value="NZ_JBHUHQ010000019.1"/>
</dbReference>
<proteinExistence type="predicted"/>
<evidence type="ECO:0000313" key="3">
    <source>
        <dbReference type="Proteomes" id="UP001597383"/>
    </source>
</evidence>
<evidence type="ECO:0000259" key="1">
    <source>
        <dbReference type="PROSITE" id="PS51186"/>
    </source>
</evidence>
<evidence type="ECO:0000313" key="2">
    <source>
        <dbReference type="EMBL" id="MFD2045476.1"/>
    </source>
</evidence>
<protein>
    <submittedName>
        <fullName evidence="2">GNAT family N-acetyltransferase</fullName>
    </submittedName>
</protein>
<dbReference type="PROSITE" id="PS51186">
    <property type="entry name" value="GNAT"/>
    <property type="match status" value="1"/>
</dbReference>
<name>A0ABW4W375_9BACI</name>
<sequence length="299" mass="35481">MERSIRLLHSDDYPLLETMDTGIEDDYVKRVFHRLSTGDNRLYGLFLGDQLVSLGGINIYAKRYAMLGRLRSDRRFRGQDFATKVMTYMLKEAFLIDGIQWVGANTQEENVPARRVMEKIGFSPYTMLHGALTDDTTTLTIDAKPWKLIDDLQRKKDWLQQTYVDSSEVFPYECYYLFPASEDLFQDEKLREWSFYENEEKNRFLITKIDQKKYHYLHVIYPWNDMTEQVGLWETITADYKKLLQQNGEETYIWMDLSKEEASSLPSNHQFTLPSPWILYGMNKEKWDQLKMCQALVKN</sequence>
<dbReference type="Pfam" id="PF13302">
    <property type="entry name" value="Acetyltransf_3"/>
    <property type="match status" value="1"/>
</dbReference>
<organism evidence="2 3">
    <name type="scientific">Ornithinibacillus salinisoli</name>
    <dbReference type="NCBI Taxonomy" id="1848459"/>
    <lineage>
        <taxon>Bacteria</taxon>
        <taxon>Bacillati</taxon>
        <taxon>Bacillota</taxon>
        <taxon>Bacilli</taxon>
        <taxon>Bacillales</taxon>
        <taxon>Bacillaceae</taxon>
        <taxon>Ornithinibacillus</taxon>
    </lineage>
</organism>
<comment type="caution">
    <text evidence="2">The sequence shown here is derived from an EMBL/GenBank/DDBJ whole genome shotgun (WGS) entry which is preliminary data.</text>
</comment>
<dbReference type="Proteomes" id="UP001597383">
    <property type="component" value="Unassembled WGS sequence"/>
</dbReference>
<accession>A0ABW4W375</accession>
<dbReference type="Gene3D" id="3.40.630.30">
    <property type="match status" value="1"/>
</dbReference>
<dbReference type="InterPro" id="IPR000182">
    <property type="entry name" value="GNAT_dom"/>
</dbReference>